<dbReference type="GO" id="GO:0016887">
    <property type="term" value="F:ATP hydrolysis activity"/>
    <property type="evidence" value="ECO:0007669"/>
    <property type="project" value="InterPro"/>
</dbReference>
<dbReference type="FunFam" id="3.40.50.300:FF:002053">
    <property type="entry name" value="ABC transporter ATP-binding protein"/>
    <property type="match status" value="1"/>
</dbReference>
<dbReference type="Gene3D" id="1.10.287.380">
    <property type="entry name" value="Valyl-tRNA synthetase, C-terminal domain"/>
    <property type="match status" value="1"/>
</dbReference>
<dbReference type="HOGENOM" id="CLU_000604_36_0_6"/>
<dbReference type="AlphaFoldDB" id="B8GMF0"/>
<dbReference type="RefSeq" id="WP_012637270.1">
    <property type="nucleotide sequence ID" value="NC_011901.1"/>
</dbReference>
<dbReference type="OrthoDB" id="9808609at2"/>
<protein>
    <recommendedName>
        <fullName evidence="5">Probable ATP-binding protein YheS</fullName>
    </recommendedName>
</protein>
<dbReference type="FunFam" id="3.40.50.300:FF:000011">
    <property type="entry name" value="Putative ABC transporter ATP-binding component"/>
    <property type="match status" value="1"/>
</dbReference>
<dbReference type="InterPro" id="IPR050611">
    <property type="entry name" value="ABCF"/>
</dbReference>
<dbReference type="CDD" id="cd03221">
    <property type="entry name" value="ABCF_EF-3"/>
    <property type="match status" value="2"/>
</dbReference>
<dbReference type="Pfam" id="PF12848">
    <property type="entry name" value="ABC_tran_Xtn"/>
    <property type="match status" value="1"/>
</dbReference>
<evidence type="ECO:0000256" key="2">
    <source>
        <dbReference type="ARBA" id="ARBA00022741"/>
    </source>
</evidence>
<dbReference type="EMBL" id="CP001339">
    <property type="protein sequence ID" value="ACL71782.1"/>
    <property type="molecule type" value="Genomic_DNA"/>
</dbReference>
<keyword evidence="1" id="KW-0677">Repeat</keyword>
<accession>B8GMF0</accession>
<evidence type="ECO:0000256" key="5">
    <source>
        <dbReference type="ARBA" id="ARBA00069073"/>
    </source>
</evidence>
<evidence type="ECO:0000313" key="9">
    <source>
        <dbReference type="Proteomes" id="UP000002383"/>
    </source>
</evidence>
<feature type="domain" description="ABC transporter" evidence="7">
    <location>
        <begin position="2"/>
        <end position="246"/>
    </location>
</feature>
<dbReference type="InterPro" id="IPR037118">
    <property type="entry name" value="Val-tRNA_synth_C_sf"/>
</dbReference>
<dbReference type="InterPro" id="IPR003593">
    <property type="entry name" value="AAA+_ATPase"/>
</dbReference>
<comment type="similarity">
    <text evidence="4">Belongs to the ABC transporter superfamily. ABCF family. YheS subfamily.</text>
</comment>
<evidence type="ECO:0000256" key="3">
    <source>
        <dbReference type="ARBA" id="ARBA00022840"/>
    </source>
</evidence>
<dbReference type="PANTHER" id="PTHR19211:SF14">
    <property type="entry name" value="ATP-BINDING CASSETTE SUB-FAMILY F MEMBER 1"/>
    <property type="match status" value="1"/>
</dbReference>
<evidence type="ECO:0000313" key="8">
    <source>
        <dbReference type="EMBL" id="ACL71782.1"/>
    </source>
</evidence>
<dbReference type="PROSITE" id="PS00211">
    <property type="entry name" value="ABC_TRANSPORTER_1"/>
    <property type="match status" value="2"/>
</dbReference>
<dbReference type="SMART" id="SM00382">
    <property type="entry name" value="AAA"/>
    <property type="match status" value="2"/>
</dbReference>
<keyword evidence="2" id="KW-0547">Nucleotide-binding</keyword>
<keyword evidence="9" id="KW-1185">Reference proteome</keyword>
<dbReference type="Gene3D" id="3.40.50.300">
    <property type="entry name" value="P-loop containing nucleotide triphosphate hydrolases"/>
    <property type="match status" value="2"/>
</dbReference>
<dbReference type="Proteomes" id="UP000002383">
    <property type="component" value="Chromosome"/>
</dbReference>
<dbReference type="PANTHER" id="PTHR19211">
    <property type="entry name" value="ATP-BINDING TRANSPORT PROTEIN-RELATED"/>
    <property type="match status" value="1"/>
</dbReference>
<evidence type="ECO:0000259" key="7">
    <source>
        <dbReference type="PROSITE" id="PS50893"/>
    </source>
</evidence>
<dbReference type="InterPro" id="IPR027417">
    <property type="entry name" value="P-loop_NTPase"/>
</dbReference>
<keyword evidence="6" id="KW-0175">Coiled coil</keyword>
<dbReference type="GO" id="GO:0005524">
    <property type="term" value="F:ATP binding"/>
    <property type="evidence" value="ECO:0007669"/>
    <property type="project" value="UniProtKB-KW"/>
</dbReference>
<dbReference type="STRING" id="396588.Tgr7_0690"/>
<organism evidence="8 9">
    <name type="scientific">Thioalkalivibrio sulfidiphilus (strain HL-EbGR7)</name>
    <dbReference type="NCBI Taxonomy" id="396588"/>
    <lineage>
        <taxon>Bacteria</taxon>
        <taxon>Pseudomonadati</taxon>
        <taxon>Pseudomonadota</taxon>
        <taxon>Gammaproteobacteria</taxon>
        <taxon>Chromatiales</taxon>
        <taxon>Ectothiorhodospiraceae</taxon>
        <taxon>Thioalkalivibrio</taxon>
    </lineage>
</organism>
<evidence type="ECO:0000256" key="4">
    <source>
        <dbReference type="ARBA" id="ARBA00061571"/>
    </source>
</evidence>
<feature type="domain" description="ABC transporter" evidence="7">
    <location>
        <begin position="313"/>
        <end position="527"/>
    </location>
</feature>
<proteinExistence type="inferred from homology"/>
<dbReference type="eggNOG" id="COG0488">
    <property type="taxonomic scope" value="Bacteria"/>
</dbReference>
<sequence>MLQLTDLTLRRGPRILFQDADLAVHAGWRVGLTGANGTGKSSLFALIRGQLSPDSGSCALPPDWVIATVAQETPAVSRSALDYAMDGDVELRTLQAELAEAEAAEDGTLMGTLHARLDAIDAYRAESRAGRLLHGLGFTDADLGRPVSDFSGGWRMRLNLSQALMCRSDLLLLDEPTNHLDLDAVLWLEQWLTSYPGTLMLISHDRSFLDTVVDHVVHIEQQRVSLYTGNYSAFELQRAEALAQQQALHERQKREVAHMEAFITRFKAKASKARQAQSRVKALERMTLVAPAHVDSPFHFTFPAPARLPNPLLQLEQVQAGYGDKAVLKGVQMALRPGDRIGLLGPNGAGKSTLIRVLAGAQPPLSGERDAAPDLAVGYFAQHQLEQLDAQATPLLHLQRINPRATEQALRNFLGGFGFAGDAATSPVAPFSGGEKARLVLSMLVYQRPNLLLLDEPTNHLDLEMRLALEIALQEYEGALVVVSHDRHLLESVCDDLWLVAGGEARPFEGDLEDYRQWLSRQDRAPAANTDAAQAVSVATPTQDRRAQRREAAQARQRLKPLHDAVKRLERRHGELETEQARIEASLADPAIYDEINKAKLQDLLARQGALAAELASVEGEWMEALAKLEGGEVEG</sequence>
<keyword evidence="3" id="KW-0067">ATP-binding</keyword>
<gene>
    <name evidence="8" type="ordered locus">Tgr7_0690</name>
</gene>
<evidence type="ECO:0000256" key="1">
    <source>
        <dbReference type="ARBA" id="ARBA00022737"/>
    </source>
</evidence>
<feature type="coiled-coil region" evidence="6">
    <location>
        <begin position="552"/>
        <end position="586"/>
    </location>
</feature>
<dbReference type="InterPro" id="IPR003439">
    <property type="entry name" value="ABC_transporter-like_ATP-bd"/>
</dbReference>
<dbReference type="SUPFAM" id="SSF52540">
    <property type="entry name" value="P-loop containing nucleoside triphosphate hydrolases"/>
    <property type="match status" value="2"/>
</dbReference>
<dbReference type="KEGG" id="tgr:Tgr7_0690"/>
<evidence type="ECO:0000256" key="6">
    <source>
        <dbReference type="SAM" id="Coils"/>
    </source>
</evidence>
<name>B8GMF0_THISH</name>
<dbReference type="PROSITE" id="PS50893">
    <property type="entry name" value="ABC_TRANSPORTER_2"/>
    <property type="match status" value="2"/>
</dbReference>
<dbReference type="InterPro" id="IPR017871">
    <property type="entry name" value="ABC_transporter-like_CS"/>
</dbReference>
<reference evidence="8 9" key="1">
    <citation type="journal article" date="2011" name="Stand. Genomic Sci.">
        <title>Complete genome sequence of 'Thioalkalivibrio sulfidophilus' HL-EbGr7.</title>
        <authorList>
            <person name="Muyzer G."/>
            <person name="Sorokin D.Y."/>
            <person name="Mavromatis K."/>
            <person name="Lapidus A."/>
            <person name="Clum A."/>
            <person name="Ivanova N."/>
            <person name="Pati A."/>
            <person name="d'Haeseleer P."/>
            <person name="Woyke T."/>
            <person name="Kyrpides N.C."/>
        </authorList>
    </citation>
    <scope>NUCLEOTIDE SEQUENCE [LARGE SCALE GENOMIC DNA]</scope>
    <source>
        <strain evidence="8 9">HL-EbGR7</strain>
    </source>
</reference>
<dbReference type="Pfam" id="PF00005">
    <property type="entry name" value="ABC_tran"/>
    <property type="match status" value="2"/>
</dbReference>
<dbReference type="InterPro" id="IPR032781">
    <property type="entry name" value="ABC_tran_Xtn"/>
</dbReference>